<dbReference type="OrthoDB" id="2163582at2759"/>
<dbReference type="VEuPathDB" id="FungiDB:SeMB42_g04527"/>
<feature type="region of interest" description="Disordered" evidence="2">
    <location>
        <begin position="256"/>
        <end position="338"/>
    </location>
</feature>
<name>A0A507CXL9_9FUNG</name>
<feature type="region of interest" description="Disordered" evidence="2">
    <location>
        <begin position="1"/>
        <end position="28"/>
    </location>
</feature>
<evidence type="ECO:0000313" key="6">
    <source>
        <dbReference type="Proteomes" id="UP000320475"/>
    </source>
</evidence>
<evidence type="ECO:0000256" key="1">
    <source>
        <dbReference type="SAM" id="Coils"/>
    </source>
</evidence>
<accession>A0A507CXL9</accession>
<organism evidence="3 5">
    <name type="scientific">Synchytrium endobioticum</name>
    <dbReference type="NCBI Taxonomy" id="286115"/>
    <lineage>
        <taxon>Eukaryota</taxon>
        <taxon>Fungi</taxon>
        <taxon>Fungi incertae sedis</taxon>
        <taxon>Chytridiomycota</taxon>
        <taxon>Chytridiomycota incertae sedis</taxon>
        <taxon>Chytridiomycetes</taxon>
        <taxon>Synchytriales</taxon>
        <taxon>Synchytriaceae</taxon>
        <taxon>Synchytrium</taxon>
    </lineage>
</organism>
<proteinExistence type="predicted"/>
<evidence type="ECO:0000313" key="5">
    <source>
        <dbReference type="Proteomes" id="UP000317494"/>
    </source>
</evidence>
<gene>
    <name evidence="4" type="ORF">SeLEV6574_g03783</name>
    <name evidence="3" type="ORF">SeMB42_g04527</name>
</gene>
<feature type="compositionally biased region" description="Polar residues" evidence="2">
    <location>
        <begin position="305"/>
        <end position="322"/>
    </location>
</feature>
<dbReference type="STRING" id="286115.A0A507CXL9"/>
<dbReference type="EMBL" id="QEAM01000136">
    <property type="protein sequence ID" value="TPX45611.1"/>
    <property type="molecule type" value="Genomic_DNA"/>
</dbReference>
<evidence type="ECO:0000313" key="4">
    <source>
        <dbReference type="EMBL" id="TPX45611.1"/>
    </source>
</evidence>
<dbReference type="AlphaFoldDB" id="A0A507CXL9"/>
<feature type="region of interest" description="Disordered" evidence="2">
    <location>
        <begin position="103"/>
        <end position="140"/>
    </location>
</feature>
<keyword evidence="1" id="KW-0175">Coiled coil</keyword>
<feature type="compositionally biased region" description="Polar residues" evidence="2">
    <location>
        <begin position="112"/>
        <end position="121"/>
    </location>
</feature>
<comment type="caution">
    <text evidence="3">The sequence shown here is derived from an EMBL/GenBank/DDBJ whole genome shotgun (WGS) entry which is preliminary data.</text>
</comment>
<evidence type="ECO:0000313" key="3">
    <source>
        <dbReference type="EMBL" id="TPX43916.1"/>
    </source>
</evidence>
<keyword evidence="5" id="KW-1185">Reference proteome</keyword>
<feature type="coiled-coil region" evidence="1">
    <location>
        <begin position="548"/>
        <end position="578"/>
    </location>
</feature>
<protein>
    <submittedName>
        <fullName evidence="3">Uncharacterized protein</fullName>
    </submittedName>
</protein>
<evidence type="ECO:0000256" key="2">
    <source>
        <dbReference type="SAM" id="MobiDB-lite"/>
    </source>
</evidence>
<dbReference type="Proteomes" id="UP000320475">
    <property type="component" value="Unassembled WGS sequence"/>
</dbReference>
<dbReference type="Proteomes" id="UP000317494">
    <property type="component" value="Unassembled WGS sequence"/>
</dbReference>
<reference evidence="5 6" key="1">
    <citation type="journal article" date="2019" name="Sci. Rep.">
        <title>Comparative genomics of chytrid fungi reveal insights into the obligate biotrophic and pathogenic lifestyle of Synchytrium endobioticum.</title>
        <authorList>
            <person name="van de Vossenberg B.T.L.H."/>
            <person name="Warris S."/>
            <person name="Nguyen H.D.T."/>
            <person name="van Gent-Pelzer M.P.E."/>
            <person name="Joly D.L."/>
            <person name="van de Geest H.C."/>
            <person name="Bonants P.J.M."/>
            <person name="Smith D.S."/>
            <person name="Levesque C.A."/>
            <person name="van der Lee T.A.J."/>
        </authorList>
    </citation>
    <scope>NUCLEOTIDE SEQUENCE [LARGE SCALE GENOMIC DNA]</scope>
    <source>
        <strain evidence="4 6">LEV6574</strain>
        <strain evidence="3 5">MB42</strain>
    </source>
</reference>
<dbReference type="EMBL" id="QEAN01000185">
    <property type="protein sequence ID" value="TPX43916.1"/>
    <property type="molecule type" value="Genomic_DNA"/>
</dbReference>
<sequence>MQTQALAQMEQMPEHLQSGHEAAQPQALLTPPAALSTRIDKVELALHRAMGALSALKDGLQPNGGQVLKENLSKHLQPKEPAASPASMQDPLTHLGDLSQRMNWSPLDNLLPSKQSNQDILPQTDAPAVPPKSPESVKVSPRVKKDLMLGGHFDYDAAQKVLMELSKLRRDMMLPMYNRFDLAIPVKDAVASRTATDTIDDILRSDRVQGQVRRRIDELAREKSPPRDNQPLPSEILNLPSLQQSMAQYQQLPILHHPSYQPPPLSQPKRAKAQTAPMGKNKNNKRHREPFPTKSMPDQQRRSPMRNSSHNPNVHRTPSPGHSFSAPSQRPSSPLRPPNFYNVRLSNMPIFLRRTSVRPPTLGFLDNLPPPKSPTKKVPCNRSLTVTTHQPLSPAAVPPKLIDKLSPLQVFDEATQTSSIRMMVTHATQVTHDTSSHIELAPPKPVTKEFQTIGVQSDPPLQDTGVQYDTPAVSEAVQTDKPSPKLPERVQSEVLLRILQKATAIKTEPRPQIPESAFILVRDSIINEIVDENIANLGRECRKEAQDMEHQRSRLEAAEKYRQELLETEEMLRRLREAAEQGIQSRKVDVQVQAEPQPTSPLAIPHLPSESFGPGLTTLSTVMSEGEVLTNLYSEGEIVERFAVGGFEAMIAAAEGRDMDATSADLLTHVSDVECQRQL</sequence>